<accession>A0A8H6T8L1</accession>
<feature type="compositionally biased region" description="Low complexity" evidence="2">
    <location>
        <begin position="47"/>
        <end position="58"/>
    </location>
</feature>
<evidence type="ECO:0000313" key="4">
    <source>
        <dbReference type="Proteomes" id="UP000613580"/>
    </source>
</evidence>
<dbReference type="EMBL" id="JACAZE010000006">
    <property type="protein sequence ID" value="KAF7314150.1"/>
    <property type="molecule type" value="Genomic_DNA"/>
</dbReference>
<feature type="region of interest" description="Disordered" evidence="2">
    <location>
        <begin position="44"/>
        <end position="104"/>
    </location>
</feature>
<evidence type="ECO:0000256" key="1">
    <source>
        <dbReference type="SAM" id="Coils"/>
    </source>
</evidence>
<proteinExistence type="predicted"/>
<gene>
    <name evidence="3" type="ORF">HMN09_00574200</name>
</gene>
<organism evidence="3 4">
    <name type="scientific">Mycena chlorophos</name>
    <name type="common">Agaric fungus</name>
    <name type="synonym">Agaricus chlorophos</name>
    <dbReference type="NCBI Taxonomy" id="658473"/>
    <lineage>
        <taxon>Eukaryota</taxon>
        <taxon>Fungi</taxon>
        <taxon>Dikarya</taxon>
        <taxon>Basidiomycota</taxon>
        <taxon>Agaricomycotina</taxon>
        <taxon>Agaricomycetes</taxon>
        <taxon>Agaricomycetidae</taxon>
        <taxon>Agaricales</taxon>
        <taxon>Marasmiineae</taxon>
        <taxon>Mycenaceae</taxon>
        <taxon>Mycena</taxon>
    </lineage>
</organism>
<feature type="region of interest" description="Disordered" evidence="2">
    <location>
        <begin position="164"/>
        <end position="236"/>
    </location>
</feature>
<evidence type="ECO:0000256" key="2">
    <source>
        <dbReference type="SAM" id="MobiDB-lite"/>
    </source>
</evidence>
<feature type="coiled-coil region" evidence="1">
    <location>
        <begin position="289"/>
        <end position="316"/>
    </location>
</feature>
<dbReference type="AlphaFoldDB" id="A0A8H6T8L1"/>
<comment type="caution">
    <text evidence="3">The sequence shown here is derived from an EMBL/GenBank/DDBJ whole genome shotgun (WGS) entry which is preliminary data.</text>
</comment>
<name>A0A8H6T8L1_MYCCL</name>
<dbReference type="Proteomes" id="UP000613580">
    <property type="component" value="Unassembled WGS sequence"/>
</dbReference>
<keyword evidence="4" id="KW-1185">Reference proteome</keyword>
<evidence type="ECO:0000313" key="3">
    <source>
        <dbReference type="EMBL" id="KAF7314150.1"/>
    </source>
</evidence>
<feature type="compositionally biased region" description="Low complexity" evidence="2">
    <location>
        <begin position="75"/>
        <end position="90"/>
    </location>
</feature>
<keyword evidence="1" id="KW-0175">Coiled coil</keyword>
<feature type="compositionally biased region" description="Basic and acidic residues" evidence="2">
    <location>
        <begin position="214"/>
        <end position="223"/>
    </location>
</feature>
<sequence>MASAVIAGVHYGPPARWLPYYEHLSEQSSGLDANYAYWEEPTGMYAPSPESDSTTSEPGVEQQYQPWATPPRRFLLTTPSSAPASTLSSPQYATQSESLGALPPSESGWWTFPLPETSRSIVPKTNATALPTAPLPRFVKRRPAPAPTTYPSYHTYTYPEVAPGQSPQFLPAPPASAFPHALSRDETPATATRNSRGNVRVTGDPGAHANPPRAGERDGREDSPSVGIPSAADGVPVLSRAENRMWGTDSETRGGGWEGDVWLRLMRNRPDRQCFKRGHPFCVFPAQSNRGLHARIKKEKEEARKMREELERDILSGWEMAMDGEEDIDALEG</sequence>
<protein>
    <submittedName>
        <fullName evidence="3">Zn(2)-C6 fungal-type domain-containing protein</fullName>
    </submittedName>
</protein>
<reference evidence="3" key="1">
    <citation type="submission" date="2020-05" db="EMBL/GenBank/DDBJ databases">
        <title>Mycena genomes resolve the evolution of fungal bioluminescence.</title>
        <authorList>
            <person name="Tsai I.J."/>
        </authorList>
    </citation>
    <scope>NUCLEOTIDE SEQUENCE</scope>
    <source>
        <strain evidence="3">110903Hualien_Pintung</strain>
    </source>
</reference>